<reference evidence="9" key="1">
    <citation type="submission" date="2011-05" db="EMBL/GenBank/DDBJ databases">
        <title>Complete sequence of Desulfotomaculum ruminis DSM 2154.</title>
        <authorList>
            <person name="Lucas S."/>
            <person name="Copeland A."/>
            <person name="Lapidus A."/>
            <person name="Cheng J.-F."/>
            <person name="Goodwin L."/>
            <person name="Pitluck S."/>
            <person name="Lu M."/>
            <person name="Detter J.C."/>
            <person name="Han C."/>
            <person name="Tapia R."/>
            <person name="Land M."/>
            <person name="Hauser L."/>
            <person name="Kyrpides N."/>
            <person name="Ivanova N."/>
            <person name="Mikhailova N."/>
            <person name="Pagani I."/>
            <person name="Stams A.J.M."/>
            <person name="Plugge C.M."/>
            <person name="Muyzer G."/>
            <person name="Kuever J."/>
            <person name="Parshina S.N."/>
            <person name="Ivanova A.E."/>
            <person name="Nazina T.N."/>
            <person name="Brambilla E."/>
            <person name="Spring S."/>
            <person name="Klenk H.-P."/>
            <person name="Woyke T."/>
        </authorList>
    </citation>
    <scope>NUCLEOTIDE SEQUENCE [LARGE SCALE GENOMIC DNA]</scope>
    <source>
        <strain evidence="9">ATCC 23193 / DSM 2154 / NCIB 8452 / DL</strain>
    </source>
</reference>
<feature type="region of interest" description="Disordered" evidence="5">
    <location>
        <begin position="1"/>
        <end position="52"/>
    </location>
</feature>
<dbReference type="Proteomes" id="UP000009234">
    <property type="component" value="Chromosome"/>
</dbReference>
<feature type="compositionally biased region" description="Low complexity" evidence="5">
    <location>
        <begin position="42"/>
        <end position="52"/>
    </location>
</feature>
<evidence type="ECO:0000256" key="2">
    <source>
        <dbReference type="ARBA" id="ARBA00022692"/>
    </source>
</evidence>
<accession>F6DP87</accession>
<dbReference type="eggNOG" id="ENOG5032VW2">
    <property type="taxonomic scope" value="Bacteria"/>
</dbReference>
<evidence type="ECO:0000259" key="7">
    <source>
        <dbReference type="Pfam" id="PF04893"/>
    </source>
</evidence>
<dbReference type="RefSeq" id="WP_013843661.1">
    <property type="nucleotide sequence ID" value="NC_015589.1"/>
</dbReference>
<reference evidence="8 9" key="2">
    <citation type="journal article" date="2012" name="Stand. Genomic Sci.">
        <title>Complete genome sequence of the sulfate-reducing firmicute Desulfotomaculum ruminis type strain (DL(T)).</title>
        <authorList>
            <person name="Spring S."/>
            <person name="Visser M."/>
            <person name="Lu M."/>
            <person name="Copeland A."/>
            <person name="Lapidus A."/>
            <person name="Lucas S."/>
            <person name="Cheng J.F."/>
            <person name="Han C."/>
            <person name="Tapia R."/>
            <person name="Goodwin L.A."/>
            <person name="Pitluck S."/>
            <person name="Ivanova N."/>
            <person name="Land M."/>
            <person name="Hauser L."/>
            <person name="Larimer F."/>
            <person name="Rohde M."/>
            <person name="Goker M."/>
            <person name="Detter J.C."/>
            <person name="Kyrpides N.C."/>
            <person name="Woyke T."/>
            <person name="Schaap P.J."/>
            <person name="Plugge C.M."/>
            <person name="Muyzer G."/>
            <person name="Kuever J."/>
            <person name="Pereira I.A."/>
            <person name="Parshina S.N."/>
            <person name="Bernier-Latmani R."/>
            <person name="Stams A.J."/>
            <person name="Klenk H.P."/>
        </authorList>
    </citation>
    <scope>NUCLEOTIDE SEQUENCE [LARGE SCALE GENOMIC DNA]</scope>
    <source>
        <strain evidence="9">ATCC 23193 / DSM 2154 / NCIB 8452 / DL</strain>
    </source>
</reference>
<dbReference type="AlphaFoldDB" id="F6DP87"/>
<keyword evidence="4 6" id="KW-0472">Membrane</keyword>
<name>F6DP87_DESRL</name>
<dbReference type="InterPro" id="IPR006977">
    <property type="entry name" value="Yip1_dom"/>
</dbReference>
<sequence length="271" mass="29322">MTEYKENNREQPEVTGSHEGPNSGGVPAVEIEAQPAADQEGNSEAENPSAAEPEQHPLRVYDIIYGILFEPVKTMKMIVQKPPVGTTVIIIILLSLVELLTELYTSTRGGPSNLELDLGMPFRQAMDFSQALRAAAPVLAVLGVLFYFIKWFFYSALLHLLAEFFGGQGKAKTVFTVYGLASLPTVFFIPLNVLAILLFPSSFTAVTTIAGLGVFIWGVILLTIGLREAHQISTGRTLVVIFTPVVAALVLVVIGVVGLMSVISSFIPTTW</sequence>
<organism evidence="8 9">
    <name type="scientific">Desulforamulus ruminis (strain ATCC 23193 / DSM 2154 / NCIMB 8452 / DL)</name>
    <name type="common">Desulfotomaculum ruminis</name>
    <dbReference type="NCBI Taxonomy" id="696281"/>
    <lineage>
        <taxon>Bacteria</taxon>
        <taxon>Bacillati</taxon>
        <taxon>Bacillota</taxon>
        <taxon>Clostridia</taxon>
        <taxon>Eubacteriales</taxon>
        <taxon>Peptococcaceae</taxon>
        <taxon>Desulforamulus</taxon>
    </lineage>
</organism>
<evidence type="ECO:0000313" key="8">
    <source>
        <dbReference type="EMBL" id="AEG61916.1"/>
    </source>
</evidence>
<evidence type="ECO:0000313" key="9">
    <source>
        <dbReference type="Proteomes" id="UP000009234"/>
    </source>
</evidence>
<evidence type="ECO:0000256" key="1">
    <source>
        <dbReference type="ARBA" id="ARBA00004141"/>
    </source>
</evidence>
<feature type="transmembrane region" description="Helical" evidence="6">
    <location>
        <begin position="205"/>
        <end position="226"/>
    </location>
</feature>
<feature type="compositionally biased region" description="Basic and acidic residues" evidence="5">
    <location>
        <begin position="1"/>
        <end position="12"/>
    </location>
</feature>
<evidence type="ECO:0000256" key="3">
    <source>
        <dbReference type="ARBA" id="ARBA00022989"/>
    </source>
</evidence>
<dbReference type="STRING" id="696281.Desru_3716"/>
<feature type="transmembrane region" description="Helical" evidence="6">
    <location>
        <begin position="174"/>
        <end position="199"/>
    </location>
</feature>
<proteinExistence type="predicted"/>
<keyword evidence="9" id="KW-1185">Reference proteome</keyword>
<keyword evidence="2 6" id="KW-0812">Transmembrane</keyword>
<keyword evidence="3 6" id="KW-1133">Transmembrane helix</keyword>
<feature type="transmembrane region" description="Helical" evidence="6">
    <location>
        <begin position="238"/>
        <end position="267"/>
    </location>
</feature>
<feature type="transmembrane region" description="Helical" evidence="6">
    <location>
        <begin position="134"/>
        <end position="162"/>
    </location>
</feature>
<dbReference type="EMBL" id="CP002780">
    <property type="protein sequence ID" value="AEG61916.1"/>
    <property type="molecule type" value="Genomic_DNA"/>
</dbReference>
<protein>
    <recommendedName>
        <fullName evidence="7">Yip1 domain-containing protein</fullName>
    </recommendedName>
</protein>
<dbReference type="GO" id="GO:0016020">
    <property type="term" value="C:membrane"/>
    <property type="evidence" value="ECO:0007669"/>
    <property type="project" value="UniProtKB-SubCell"/>
</dbReference>
<feature type="transmembrane region" description="Helical" evidence="6">
    <location>
        <begin position="83"/>
        <end position="104"/>
    </location>
</feature>
<evidence type="ECO:0000256" key="6">
    <source>
        <dbReference type="SAM" id="Phobius"/>
    </source>
</evidence>
<evidence type="ECO:0000256" key="5">
    <source>
        <dbReference type="SAM" id="MobiDB-lite"/>
    </source>
</evidence>
<evidence type="ECO:0000256" key="4">
    <source>
        <dbReference type="ARBA" id="ARBA00023136"/>
    </source>
</evidence>
<dbReference type="Pfam" id="PF04893">
    <property type="entry name" value="Yip1"/>
    <property type="match status" value="1"/>
</dbReference>
<gene>
    <name evidence="8" type="ordered locus">Desru_3716</name>
</gene>
<comment type="subcellular location">
    <subcellularLocation>
        <location evidence="1">Membrane</location>
        <topology evidence="1">Multi-pass membrane protein</topology>
    </subcellularLocation>
</comment>
<dbReference type="KEGG" id="dru:Desru_3716"/>
<feature type="domain" description="Yip1" evidence="7">
    <location>
        <begin position="66"/>
        <end position="253"/>
    </location>
</feature>
<dbReference type="HOGENOM" id="CLU_090600_0_0_9"/>